<evidence type="ECO:0000256" key="16">
    <source>
        <dbReference type="ARBA" id="ARBA00022741"/>
    </source>
</evidence>
<evidence type="ECO:0000256" key="10">
    <source>
        <dbReference type="ARBA" id="ARBA00012486"/>
    </source>
</evidence>
<dbReference type="InterPro" id="IPR001478">
    <property type="entry name" value="PDZ"/>
</dbReference>
<dbReference type="FunFam" id="3.20.20.80:FF:000035">
    <property type="entry name" value="Mannosidase beta"/>
    <property type="match status" value="1"/>
</dbReference>
<feature type="domain" description="N-acetyltransferase" evidence="32">
    <location>
        <begin position="1410"/>
        <end position="1566"/>
    </location>
</feature>
<dbReference type="PROSITE" id="PS50127">
    <property type="entry name" value="UBC_2"/>
    <property type="match status" value="1"/>
</dbReference>
<gene>
    <name evidence="33" type="ORF">KC01_LOCUS7087</name>
</gene>
<dbReference type="GO" id="GO:0016020">
    <property type="term" value="C:membrane"/>
    <property type="evidence" value="ECO:0007669"/>
    <property type="project" value="UniProtKB-SubCell"/>
</dbReference>
<dbReference type="CDD" id="cd04301">
    <property type="entry name" value="NAT_SF"/>
    <property type="match status" value="1"/>
</dbReference>
<dbReference type="InterPro" id="IPR036156">
    <property type="entry name" value="Beta-gal/glucu_dom_sf"/>
</dbReference>
<organism evidence="33 34">
    <name type="scientific">Knipowitschia caucasica</name>
    <name type="common">Caucasian dwarf goby</name>
    <name type="synonym">Pomatoschistus caucasicus</name>
    <dbReference type="NCBI Taxonomy" id="637954"/>
    <lineage>
        <taxon>Eukaryota</taxon>
        <taxon>Metazoa</taxon>
        <taxon>Chordata</taxon>
        <taxon>Craniata</taxon>
        <taxon>Vertebrata</taxon>
        <taxon>Euteleostomi</taxon>
        <taxon>Actinopterygii</taxon>
        <taxon>Neopterygii</taxon>
        <taxon>Teleostei</taxon>
        <taxon>Neoteleostei</taxon>
        <taxon>Acanthomorphata</taxon>
        <taxon>Gobiaria</taxon>
        <taxon>Gobiiformes</taxon>
        <taxon>Gobioidei</taxon>
        <taxon>Gobiidae</taxon>
        <taxon>Gobiinae</taxon>
        <taxon>Knipowitschia</taxon>
    </lineage>
</organism>
<evidence type="ECO:0000256" key="29">
    <source>
        <dbReference type="SAM" id="Phobius"/>
    </source>
</evidence>
<evidence type="ECO:0000256" key="7">
    <source>
        <dbReference type="ARBA" id="ARBA00004906"/>
    </source>
</evidence>
<comment type="pathway">
    <text evidence="7">Protein modification; protein ubiquitination.</text>
</comment>
<dbReference type="SUPFAM" id="SSF51445">
    <property type="entry name" value="(Trans)glycosidases"/>
    <property type="match status" value="1"/>
</dbReference>
<dbReference type="FunFam" id="2.60.120.260:FF:000060">
    <property type="entry name" value="Probable beta-mannosidase"/>
    <property type="match status" value="1"/>
</dbReference>
<dbReference type="FunFam" id="3.10.110.10:FF:000101">
    <property type="entry name" value="Ubiquitin-conjugating enzyme E2 D2"/>
    <property type="match status" value="1"/>
</dbReference>
<keyword evidence="17" id="KW-0833">Ubl conjugation pathway</keyword>
<dbReference type="Gene3D" id="2.60.120.260">
    <property type="entry name" value="Galactose-binding domain-like"/>
    <property type="match status" value="1"/>
</dbReference>
<evidence type="ECO:0000259" key="32">
    <source>
        <dbReference type="PROSITE" id="PS51186"/>
    </source>
</evidence>
<evidence type="ECO:0000256" key="8">
    <source>
        <dbReference type="ARBA" id="ARBA00007401"/>
    </source>
</evidence>
<dbReference type="PANTHER" id="PTHR43730:SF1">
    <property type="entry name" value="BETA-MANNOSIDASE"/>
    <property type="match status" value="1"/>
</dbReference>
<dbReference type="Proteomes" id="UP001497482">
    <property type="component" value="Chromosome 12"/>
</dbReference>
<evidence type="ECO:0000256" key="15">
    <source>
        <dbReference type="ARBA" id="ARBA00022729"/>
    </source>
</evidence>
<proteinExistence type="inferred from homology"/>
<keyword evidence="13" id="KW-0808">Transferase</keyword>
<feature type="active site" description="Glycyl thioester intermediate" evidence="28">
    <location>
        <position position="85"/>
    </location>
</feature>
<dbReference type="InterPro" id="IPR041447">
    <property type="entry name" value="Mannosidase_ig"/>
</dbReference>
<protein>
    <recommendedName>
        <fullName evidence="12">Beta-mannosidase</fullName>
        <ecNumber evidence="10">2.3.2.23</ecNumber>
        <ecNumber evidence="11">3.2.1.25</ecNumber>
    </recommendedName>
    <alternativeName>
        <fullName evidence="26">Lysosomal beta A mannosidase</fullName>
    </alternativeName>
    <alternativeName>
        <fullName evidence="27">Mannanase</fullName>
    </alternativeName>
</protein>
<evidence type="ECO:0000259" key="30">
    <source>
        <dbReference type="PROSITE" id="PS50106"/>
    </source>
</evidence>
<evidence type="ECO:0000256" key="2">
    <source>
        <dbReference type="ARBA" id="ARBA00000829"/>
    </source>
</evidence>
<dbReference type="Pfam" id="PF17753">
    <property type="entry name" value="Ig_mannosidase"/>
    <property type="match status" value="1"/>
</dbReference>
<keyword evidence="24" id="KW-0458">Lysosome</keyword>
<evidence type="ECO:0000256" key="4">
    <source>
        <dbReference type="ARBA" id="ARBA00004141"/>
    </source>
</evidence>
<dbReference type="SUPFAM" id="SSF49785">
    <property type="entry name" value="Galactose-binding domain-like"/>
    <property type="match status" value="1"/>
</dbReference>
<comment type="pathway">
    <text evidence="6">Glycan metabolism; N-glycan degradation.</text>
</comment>
<evidence type="ECO:0000256" key="26">
    <source>
        <dbReference type="ARBA" id="ARBA00032581"/>
    </source>
</evidence>
<dbReference type="PROSITE" id="PS51186">
    <property type="entry name" value="GNAT"/>
    <property type="match status" value="1"/>
</dbReference>
<evidence type="ECO:0000256" key="5">
    <source>
        <dbReference type="ARBA" id="ARBA00004371"/>
    </source>
</evidence>
<comment type="function">
    <text evidence="3">Exoglycosidase that cleaves the single beta-linked mannose residue from the non-reducing end of all N-linked glycoprotein oligosaccharides.</text>
</comment>
<dbReference type="GO" id="GO:0005524">
    <property type="term" value="F:ATP binding"/>
    <property type="evidence" value="ECO:0007669"/>
    <property type="project" value="UniProtKB-KW"/>
</dbReference>
<dbReference type="PROSITE" id="PS00183">
    <property type="entry name" value="UBC_1"/>
    <property type="match status" value="1"/>
</dbReference>
<feature type="domain" description="PDZ" evidence="30">
    <location>
        <begin position="1558"/>
        <end position="1646"/>
    </location>
</feature>
<dbReference type="InterPro" id="IPR006103">
    <property type="entry name" value="Glyco_hydro_2_cat"/>
</dbReference>
<keyword evidence="18" id="KW-0378">Hydrolase</keyword>
<dbReference type="GO" id="GO:0016747">
    <property type="term" value="F:acyltransferase activity, transferring groups other than amino-acyl groups"/>
    <property type="evidence" value="ECO:0007669"/>
    <property type="project" value="InterPro"/>
</dbReference>
<comment type="subunit">
    <text evidence="9">Monomer.</text>
</comment>
<feature type="transmembrane region" description="Helical" evidence="29">
    <location>
        <begin position="1086"/>
        <end position="1107"/>
    </location>
</feature>
<dbReference type="GO" id="GO:0005764">
    <property type="term" value="C:lysosome"/>
    <property type="evidence" value="ECO:0007669"/>
    <property type="project" value="UniProtKB-SubCell"/>
</dbReference>
<dbReference type="CDD" id="cd23792">
    <property type="entry name" value="UBCc_UBE2D"/>
    <property type="match status" value="1"/>
</dbReference>
<keyword evidence="15" id="KW-0732">Signal</keyword>
<evidence type="ECO:0000256" key="28">
    <source>
        <dbReference type="PROSITE-ProRule" id="PRU10133"/>
    </source>
</evidence>
<dbReference type="InterPro" id="IPR054593">
    <property type="entry name" value="Beta-mannosidase-like_N2"/>
</dbReference>
<dbReference type="InterPro" id="IPR008979">
    <property type="entry name" value="Galactose-bd-like_sf"/>
</dbReference>
<keyword evidence="25" id="KW-0326">Glycosidase</keyword>
<dbReference type="SMART" id="SM00212">
    <property type="entry name" value="UBCc"/>
    <property type="match status" value="1"/>
</dbReference>
<dbReference type="Pfam" id="PF00595">
    <property type="entry name" value="PDZ"/>
    <property type="match status" value="1"/>
</dbReference>
<evidence type="ECO:0000256" key="9">
    <source>
        <dbReference type="ARBA" id="ARBA00011245"/>
    </source>
</evidence>
<dbReference type="InterPro" id="IPR036034">
    <property type="entry name" value="PDZ_sf"/>
</dbReference>
<dbReference type="CDD" id="cd06709">
    <property type="entry name" value="PDZ_SYNJ2BP-like"/>
    <property type="match status" value="1"/>
</dbReference>
<dbReference type="SMART" id="SM00228">
    <property type="entry name" value="PDZ"/>
    <property type="match status" value="1"/>
</dbReference>
<evidence type="ECO:0000256" key="22">
    <source>
        <dbReference type="ARBA" id="ARBA00023157"/>
    </source>
</evidence>
<sequence length="1697" mass="190931">MALKRIQKELTDLGRDPPAQCSAGPVGDDMFHWQATIMGPTDSPYQGGVFFLTIHFPTDYPFKPPKVAFTTRIYHPNINSNGSICLDILRSQWSPALTISKVLLSICSLLTDPNPDDPLVPEIARIYKTDNSRYSKTAKDWTQNKLSLDGKWKLQNTNGSVTLGAQVPGCVHSALLQQGLIQDPYYRFNDGLYQWIALENWTYSSTFSLISPFRLKKKVLLIFDGIDTISTISLNGITLGKTDNMFQRYDFSVRGILKDTDNILEVSLTSPVHYAQEQRNQSCYRVPPECPPDVQKGQCHVNFIRKEQCSFSWDWGPSFPTVGLWKGIRLETFDQFQILQVSAVPLLNSSGTQWTVDVELVVDAVYTMDNMLVTSAIPGLMSVESHLVQFVMGRSKVKLVLHIDTKSKVKLWWPRGHGDQTYYYVLIRGYLKEEMIFDTSAMVYFRTVELVQESIPGSPGLSFYFRINEKPIFLKGSNWIPPHAFQDQVTEETLRNLLQSVADANMNALRVWGGGVYEQDLFYTLCDQKGIMVWQDFMFACALYPTEKNFIQSVREEVIQQVQRLRPHPSIIVWSGNNENEAALATDWFDIPGTQRPKYVNDYVTLYVNNIRDIVLKEDPSRPFLVSSPTNGVESEKEGFVALNPYDPHYGDTHFYSYTHDCTDWTSFPRTRFASEYGFQSWPSLSTLRPVSIEDDHKYDSAFSSHRQHHDNGNQQMLDQAALHFHLPNSTDTFQKYVHTLYITQVMQAQCVKAQTEFYSRSRNEIIEGKGLTMGALYWQLNDIWQAPSWSSIEFGGKWKMLHYFAQRFFAPVLPVGFEDGDDLFIYAISDLSEDLNLASAIFVYTWSKMDPVCSFSNKVPVLIPGGSAVRVYQGSTMHLLEGCGCTRQSCFITFHLEYSNGRTRGPTNYHFFSPLKDAHGLLRPNITAQVWKHEALFYVRLQSDAIAPFVWLDVAAVLGRFSSNGFLMVTSNITVSFSPWRRPESIILDNPLTDQQCPSAGQMLAQLGLSNLSQLNVEHLERLCPAVLTQVLLPSCPYAVAEPLPPVDYSVWGYGFLAVTIINFASLLGLFLLPFTKKPYFPKVLTYFIGLAIGTLFSNAVLQLIPEALGFDPKADNYVSKAVGIFGGFYALFFVEKVLKMALGVDQEHGHSHFTPVDHPTENGGIAEKKDSIILTSINSIATDMSQPNMVPAQDVSGSEVRCHWLRGQRITDIKTVAWMITLSDGLHNFIDGLAIGASFTVSVLTGFSTSTAIVCEEFPHELGDFVILLNAGMSVPQAIFFNLLSALSCYIGLVFGILLGRSFAPNIIFAIAGGMFLYIALADMFPEMDKIAQEQTKRSNFKDRNMADGFQIRKFQEEDAEAVQEVFTVGMSEHVPSSFTHILKQPLTQMVLMCVFCALMTSSKSFLLPVLAVTLLLAAIRQLVVHMFNKYIETSLKKDLHNISESYLKQKDSCFWVAEVDGRVVATVACLPNKLVPEALELKRITVRRSHRRMGIAKALCRTVAEFTRDRGYAAVVLYTSVVQRDAQHLYEDLGYEKTKEFSAPEFIAKITNFNLFEYKLQLKKGLGFNIVGGVDQQYVVNDNGIYVSKIKEDGAAAEDGRLQEGDQIVAINGVNLKNRKHKEVVDLFRTAGDDVELKVLKKSSRHMNGPFGSQPDQDSSISSMALLALFVAGASIAAFIYFRGRGTTDGKWKR</sequence>
<evidence type="ECO:0000256" key="6">
    <source>
        <dbReference type="ARBA" id="ARBA00004740"/>
    </source>
</evidence>
<comment type="catalytic activity">
    <reaction evidence="1">
        <text>S-ubiquitinyl-[E1 ubiquitin-activating enzyme]-L-cysteine + [E2 ubiquitin-conjugating enzyme]-L-cysteine = [E1 ubiquitin-activating enzyme]-L-cysteine + S-ubiquitinyl-[E2 ubiquitin-conjugating enzyme]-L-cysteine.</text>
        <dbReference type="EC" id="2.3.2.23"/>
    </reaction>
</comment>
<evidence type="ECO:0000256" key="27">
    <source>
        <dbReference type="ARBA" id="ARBA00033445"/>
    </source>
</evidence>
<evidence type="ECO:0000256" key="3">
    <source>
        <dbReference type="ARBA" id="ARBA00003150"/>
    </source>
</evidence>
<comment type="similarity">
    <text evidence="8">Belongs to the glycosyl hydrolase 2 family.</text>
</comment>
<evidence type="ECO:0000256" key="14">
    <source>
        <dbReference type="ARBA" id="ARBA00022692"/>
    </source>
</evidence>
<evidence type="ECO:0000256" key="20">
    <source>
        <dbReference type="ARBA" id="ARBA00022989"/>
    </source>
</evidence>
<evidence type="ECO:0000256" key="1">
    <source>
        <dbReference type="ARBA" id="ARBA00000485"/>
    </source>
</evidence>
<dbReference type="Gene3D" id="3.20.20.80">
    <property type="entry name" value="Glycosidases"/>
    <property type="match status" value="1"/>
</dbReference>
<dbReference type="Gene3D" id="2.30.42.10">
    <property type="match status" value="1"/>
</dbReference>
<comment type="catalytic activity">
    <reaction evidence="2">
        <text>Hydrolysis of terminal, non-reducing beta-D-mannose residues in beta-D-mannosides.</text>
        <dbReference type="EC" id="3.2.1.25"/>
    </reaction>
</comment>
<dbReference type="InterPro" id="IPR003689">
    <property type="entry name" value="ZIP"/>
</dbReference>
<feature type="domain" description="UBC core" evidence="31">
    <location>
        <begin position="1"/>
        <end position="147"/>
    </location>
</feature>
<evidence type="ECO:0000256" key="12">
    <source>
        <dbReference type="ARBA" id="ARBA00015707"/>
    </source>
</evidence>
<dbReference type="InterPro" id="IPR000182">
    <property type="entry name" value="GNAT_dom"/>
</dbReference>
<evidence type="ECO:0000256" key="24">
    <source>
        <dbReference type="ARBA" id="ARBA00023228"/>
    </source>
</evidence>
<dbReference type="Pfam" id="PF00583">
    <property type="entry name" value="Acetyltransf_1"/>
    <property type="match status" value="1"/>
</dbReference>
<evidence type="ECO:0000256" key="11">
    <source>
        <dbReference type="ARBA" id="ARBA00012754"/>
    </source>
</evidence>
<dbReference type="PANTHER" id="PTHR43730">
    <property type="entry name" value="BETA-MANNOSIDASE"/>
    <property type="match status" value="1"/>
</dbReference>
<dbReference type="InterPro" id="IPR017853">
    <property type="entry name" value="GH"/>
</dbReference>
<dbReference type="InterPro" id="IPR023313">
    <property type="entry name" value="UBQ-conjugating_AS"/>
</dbReference>
<keyword evidence="34" id="KW-1185">Reference proteome</keyword>
<keyword evidence="20 29" id="KW-1133">Transmembrane helix</keyword>
<feature type="transmembrane region" description="Helical" evidence="29">
    <location>
        <begin position="1119"/>
        <end position="1136"/>
    </location>
</feature>
<dbReference type="GO" id="GO:0046873">
    <property type="term" value="F:metal ion transmembrane transporter activity"/>
    <property type="evidence" value="ECO:0007669"/>
    <property type="project" value="InterPro"/>
</dbReference>
<keyword evidence="21 29" id="KW-0472">Membrane</keyword>
<dbReference type="EMBL" id="OZ035834">
    <property type="protein sequence ID" value="CAL1575529.1"/>
    <property type="molecule type" value="Genomic_DNA"/>
</dbReference>
<dbReference type="EC" id="2.3.2.23" evidence="10"/>
<keyword evidence="19" id="KW-0067">ATP-binding</keyword>
<dbReference type="SUPFAM" id="SSF49303">
    <property type="entry name" value="beta-Galactosidase/glucuronidase domain"/>
    <property type="match status" value="2"/>
</dbReference>
<feature type="transmembrane region" description="Helical" evidence="29">
    <location>
        <begin position="1052"/>
        <end position="1074"/>
    </location>
</feature>
<feature type="transmembrane region" description="Helical" evidence="29">
    <location>
        <begin position="1667"/>
        <end position="1687"/>
    </location>
</feature>
<evidence type="ECO:0000256" key="25">
    <source>
        <dbReference type="ARBA" id="ARBA00023295"/>
    </source>
</evidence>
<keyword evidence="16" id="KW-0547">Nucleotide-binding</keyword>
<dbReference type="SUPFAM" id="SSF55729">
    <property type="entry name" value="Acyl-CoA N-acyltransferases (Nat)"/>
    <property type="match status" value="1"/>
</dbReference>
<keyword evidence="23" id="KW-0325">Glycoprotein</keyword>
<dbReference type="InterPro" id="IPR016135">
    <property type="entry name" value="UBQ-conjugating_enzyme/RWD"/>
</dbReference>
<dbReference type="Pfam" id="PF22666">
    <property type="entry name" value="Glyco_hydro_2_N2"/>
    <property type="match status" value="1"/>
</dbReference>
<dbReference type="Pfam" id="PF02535">
    <property type="entry name" value="Zip"/>
    <property type="match status" value="1"/>
</dbReference>
<comment type="subcellular location">
    <subcellularLocation>
        <location evidence="5">Lysosome</location>
    </subcellularLocation>
    <subcellularLocation>
        <location evidence="4">Membrane</location>
        <topology evidence="4">Multi-pass membrane protein</topology>
    </subcellularLocation>
</comment>
<keyword evidence="14 29" id="KW-0812">Transmembrane</keyword>
<name>A0AAV2JJT5_KNICA</name>
<dbReference type="Gene3D" id="3.10.110.10">
    <property type="entry name" value="Ubiquitin Conjugating Enzyme"/>
    <property type="match status" value="1"/>
</dbReference>
<dbReference type="SUPFAM" id="SSF54495">
    <property type="entry name" value="UBC-like"/>
    <property type="match status" value="1"/>
</dbReference>
<dbReference type="Pfam" id="PF00179">
    <property type="entry name" value="UQ_con"/>
    <property type="match status" value="1"/>
</dbReference>
<dbReference type="InterPro" id="IPR016181">
    <property type="entry name" value="Acyl_CoA_acyltransferase"/>
</dbReference>
<dbReference type="Pfam" id="PF02836">
    <property type="entry name" value="Glyco_hydro_2_C"/>
    <property type="match status" value="1"/>
</dbReference>
<dbReference type="Gene3D" id="3.40.630.30">
    <property type="match status" value="1"/>
</dbReference>
<dbReference type="GO" id="GO:0004567">
    <property type="term" value="F:beta-mannosidase activity"/>
    <property type="evidence" value="ECO:0007669"/>
    <property type="project" value="UniProtKB-EC"/>
</dbReference>
<dbReference type="InterPro" id="IPR013783">
    <property type="entry name" value="Ig-like_fold"/>
</dbReference>
<evidence type="ECO:0000256" key="18">
    <source>
        <dbReference type="ARBA" id="ARBA00022801"/>
    </source>
</evidence>
<evidence type="ECO:0000256" key="21">
    <source>
        <dbReference type="ARBA" id="ARBA00023136"/>
    </source>
</evidence>
<dbReference type="GO" id="GO:0061631">
    <property type="term" value="F:ubiquitin conjugating enzyme activity"/>
    <property type="evidence" value="ECO:0007669"/>
    <property type="project" value="UniProtKB-EC"/>
</dbReference>
<keyword evidence="22" id="KW-1015">Disulfide bond</keyword>
<evidence type="ECO:0000256" key="17">
    <source>
        <dbReference type="ARBA" id="ARBA00022786"/>
    </source>
</evidence>
<dbReference type="EC" id="3.2.1.25" evidence="11"/>
<feature type="transmembrane region" description="Helical" evidence="29">
    <location>
        <begin position="1280"/>
        <end position="1299"/>
    </location>
</feature>
<evidence type="ECO:0000256" key="13">
    <source>
        <dbReference type="ARBA" id="ARBA00022679"/>
    </source>
</evidence>
<feature type="transmembrane region" description="Helical" evidence="29">
    <location>
        <begin position="1305"/>
        <end position="1323"/>
    </location>
</feature>
<evidence type="ECO:0000256" key="19">
    <source>
        <dbReference type="ARBA" id="ARBA00022840"/>
    </source>
</evidence>
<dbReference type="PROSITE" id="PS50106">
    <property type="entry name" value="PDZ"/>
    <property type="match status" value="1"/>
</dbReference>
<dbReference type="InterPro" id="IPR041625">
    <property type="entry name" value="Beta-mannosidase_Ig"/>
</dbReference>
<dbReference type="GO" id="GO:0006516">
    <property type="term" value="P:glycoprotein catabolic process"/>
    <property type="evidence" value="ECO:0007669"/>
    <property type="project" value="TreeGrafter"/>
</dbReference>
<dbReference type="SUPFAM" id="SSF50156">
    <property type="entry name" value="PDZ domain-like"/>
    <property type="match status" value="1"/>
</dbReference>
<evidence type="ECO:0000256" key="23">
    <source>
        <dbReference type="ARBA" id="ARBA00023180"/>
    </source>
</evidence>
<dbReference type="Pfam" id="PF17786">
    <property type="entry name" value="Mannosidase_ig"/>
    <property type="match status" value="1"/>
</dbReference>
<dbReference type="GO" id="GO:0005975">
    <property type="term" value="P:carbohydrate metabolic process"/>
    <property type="evidence" value="ECO:0007669"/>
    <property type="project" value="InterPro"/>
</dbReference>
<accession>A0AAV2JJT5</accession>
<dbReference type="Gene3D" id="2.60.40.10">
    <property type="entry name" value="Immunoglobulins"/>
    <property type="match status" value="2"/>
</dbReference>
<dbReference type="InterPro" id="IPR050887">
    <property type="entry name" value="Beta-mannosidase_GH2"/>
</dbReference>
<evidence type="ECO:0000259" key="31">
    <source>
        <dbReference type="PROSITE" id="PS50127"/>
    </source>
</evidence>
<evidence type="ECO:0000313" key="34">
    <source>
        <dbReference type="Proteomes" id="UP001497482"/>
    </source>
</evidence>
<reference evidence="33 34" key="1">
    <citation type="submission" date="2024-04" db="EMBL/GenBank/DDBJ databases">
        <authorList>
            <person name="Waldvogel A.-M."/>
            <person name="Schoenle A."/>
        </authorList>
    </citation>
    <scope>NUCLEOTIDE SEQUENCE [LARGE SCALE GENOMIC DNA]</scope>
</reference>
<dbReference type="InterPro" id="IPR000608">
    <property type="entry name" value="UBC"/>
</dbReference>
<evidence type="ECO:0000313" key="33">
    <source>
        <dbReference type="EMBL" id="CAL1575529.1"/>
    </source>
</evidence>
<feature type="transmembrane region" description="Helical" evidence="29">
    <location>
        <begin position="1393"/>
        <end position="1422"/>
    </location>
</feature>